<evidence type="ECO:0000259" key="16">
    <source>
        <dbReference type="PROSITE" id="PS51839"/>
    </source>
</evidence>
<comment type="cofactor">
    <cofactor evidence="1">
        <name>[4Fe-4S] cluster</name>
        <dbReference type="ChEBI" id="CHEBI:49883"/>
    </cofactor>
</comment>
<dbReference type="InterPro" id="IPR003149">
    <property type="entry name" value="Fe_hydrogenase_ssu"/>
</dbReference>
<dbReference type="EC" id="1.12.7.2" evidence="18"/>
<organism evidence="17 19">
    <name type="scientific">Peptostreptococcus anaerobius</name>
    <dbReference type="NCBI Taxonomy" id="1261"/>
    <lineage>
        <taxon>Bacteria</taxon>
        <taxon>Bacillati</taxon>
        <taxon>Bacillota</taxon>
        <taxon>Clostridia</taxon>
        <taxon>Peptostreptococcales</taxon>
        <taxon>Peptostreptococcaceae</taxon>
        <taxon>Peptostreptococcus</taxon>
    </lineage>
</organism>
<dbReference type="GO" id="GO:0008901">
    <property type="term" value="F:ferredoxin hydrogenase activity"/>
    <property type="evidence" value="ECO:0007669"/>
    <property type="project" value="UniProtKB-EC"/>
</dbReference>
<dbReference type="SUPFAM" id="SSF54862">
    <property type="entry name" value="4Fe-4S ferredoxins"/>
    <property type="match status" value="1"/>
</dbReference>
<dbReference type="GO" id="GO:0051539">
    <property type="term" value="F:4 iron, 4 sulfur cluster binding"/>
    <property type="evidence" value="ECO:0007669"/>
    <property type="project" value="UniProtKB-KW"/>
</dbReference>
<keyword evidence="5" id="KW-0001">2Fe-2S</keyword>
<dbReference type="Pfam" id="PF13510">
    <property type="entry name" value="Fer2_4"/>
    <property type="match status" value="1"/>
</dbReference>
<dbReference type="CDD" id="cd00207">
    <property type="entry name" value="fer2"/>
    <property type="match status" value="1"/>
</dbReference>
<dbReference type="InterPro" id="IPR001041">
    <property type="entry name" value="2Fe-2S_ferredoxin-type"/>
</dbReference>
<dbReference type="PROSITE" id="PS51085">
    <property type="entry name" value="2FE2S_FER_2"/>
    <property type="match status" value="1"/>
</dbReference>
<sequence>MVNLIIDNVEVEVKEGTSIMDAAKFAGVDIPRLCFLKDLNEIGACRICIVELEGTNKLITSCNNKVEDGMVIRTNSPRVRKARRTNIEFILANHDFKCATCVRSGNCSLQDMANSMSIFNMPFEVKYEKKAWNKDFPLQKSFEKCIKCMRCIQVCNKVQSLGIWDVVNSGYRTSVDVSWNRTIEQTDCSLCGQCITHCPVGALTVRNDIDKVYRAMEDPSIVTVVQVAPAVRTAWAERLNIDEKDASTNLMVAALKKIGFDYVFDTNFSADLTIMEEATEFLNKFTAGPMEFPMFTSCCPGWVRFIKSQYPDLVKYLSTAKSPQQMFGTIAKTYYAKLLNINPKKIFCVSIMPCTAKKHEADIPSINDSEAPKDVDVVITTRGLEKMIRSENIKFDMLEEEAFDMPLGIGSGAGAIFGATGGVMEAALRSAYYFVTGKDPEPDAFKSVRGQKGWRESTFDIEGNTVRVAVASGLKNARRLIEALLRKEVSYDFVEIMACPGGCSGGGGQPIKDGQELAEKRAKKLYDIDKKMALRYSHENPSIIKVYDDYLGVPNSKLAHKLLHTDHEMWDMALSPRLTMVEDDFYDEY</sequence>
<dbReference type="InterPro" id="IPR009016">
    <property type="entry name" value="Fe_hydrogenase"/>
</dbReference>
<dbReference type="Proteomes" id="UP000070326">
    <property type="component" value="Unassembled WGS sequence"/>
</dbReference>
<keyword evidence="6" id="KW-0479">Metal-binding</keyword>
<dbReference type="Proteomes" id="UP000255101">
    <property type="component" value="Unassembled WGS sequence"/>
</dbReference>
<dbReference type="PROSITE" id="PS51379">
    <property type="entry name" value="4FE4S_FER_2"/>
    <property type="match status" value="2"/>
</dbReference>
<feature type="domain" description="2Fe-2S ferredoxin-type" evidence="14">
    <location>
        <begin position="1"/>
        <end position="78"/>
    </location>
</feature>
<evidence type="ECO:0000256" key="3">
    <source>
        <dbReference type="ARBA" id="ARBA00005404"/>
    </source>
</evidence>
<evidence type="ECO:0000256" key="12">
    <source>
        <dbReference type="ARBA" id="ARBA00023136"/>
    </source>
</evidence>
<dbReference type="Pfam" id="PF10588">
    <property type="entry name" value="NADH-G_4Fe-4S_3"/>
    <property type="match status" value="1"/>
</dbReference>
<name>A0A135YXB5_9FIRM</name>
<dbReference type="GO" id="GO:0016020">
    <property type="term" value="C:membrane"/>
    <property type="evidence" value="ECO:0007669"/>
    <property type="project" value="UniProtKB-SubCell"/>
</dbReference>
<dbReference type="NCBIfam" id="TIGR02512">
    <property type="entry name" value="FeFe_hydrog_A"/>
    <property type="match status" value="1"/>
</dbReference>
<reference evidence="17 19" key="1">
    <citation type="submission" date="2016-02" db="EMBL/GenBank/DDBJ databases">
        <authorList>
            <person name="Wen L."/>
            <person name="He K."/>
            <person name="Yang H."/>
        </authorList>
    </citation>
    <scope>NUCLEOTIDE SEQUENCE [LARGE SCALE GENOMIC DNA]</scope>
    <source>
        <strain evidence="17 19">MJR8628A</strain>
    </source>
</reference>
<comment type="cofactor">
    <cofactor evidence="13">
        <name>[2Fe-2S] cluster</name>
        <dbReference type="ChEBI" id="CHEBI:190135"/>
    </cofactor>
</comment>
<dbReference type="InterPro" id="IPR050340">
    <property type="entry name" value="Cytosolic_Fe-S_CAF"/>
</dbReference>
<evidence type="ECO:0000256" key="8">
    <source>
        <dbReference type="ARBA" id="ARBA00022967"/>
    </source>
</evidence>
<dbReference type="Pfam" id="PF12838">
    <property type="entry name" value="Fer4_7"/>
    <property type="match status" value="1"/>
</dbReference>
<dbReference type="eggNOG" id="COG3383">
    <property type="taxonomic scope" value="Bacteria"/>
</dbReference>
<evidence type="ECO:0000259" key="15">
    <source>
        <dbReference type="PROSITE" id="PS51379"/>
    </source>
</evidence>
<accession>A0A135YXB5</accession>
<keyword evidence="18" id="KW-0560">Oxidoreductase</keyword>
<evidence type="ECO:0000256" key="7">
    <source>
        <dbReference type="ARBA" id="ARBA00022737"/>
    </source>
</evidence>
<keyword evidence="7" id="KW-0677">Repeat</keyword>
<dbReference type="Gene3D" id="4.10.260.20">
    <property type="entry name" value="Iron hydrogenase, small subunit"/>
    <property type="match status" value="1"/>
</dbReference>
<dbReference type="GO" id="GO:0051537">
    <property type="term" value="F:2 iron, 2 sulfur cluster binding"/>
    <property type="evidence" value="ECO:0007669"/>
    <property type="project" value="UniProtKB-KW"/>
</dbReference>
<dbReference type="InterPro" id="IPR049830">
    <property type="entry name" value="HndD"/>
</dbReference>
<evidence type="ECO:0000259" key="14">
    <source>
        <dbReference type="PROSITE" id="PS51085"/>
    </source>
</evidence>
<dbReference type="InterPro" id="IPR013352">
    <property type="entry name" value="Fe_hydrogenase_subset"/>
</dbReference>
<evidence type="ECO:0000256" key="6">
    <source>
        <dbReference type="ARBA" id="ARBA00022723"/>
    </source>
</evidence>
<dbReference type="InterPro" id="IPR017900">
    <property type="entry name" value="4Fe4S_Fe_S_CS"/>
</dbReference>
<evidence type="ECO:0000256" key="13">
    <source>
        <dbReference type="ARBA" id="ARBA00034078"/>
    </source>
</evidence>
<dbReference type="FunFam" id="3.30.70.20:FF:000035">
    <property type="entry name" value="Iron hydrogenase 1"/>
    <property type="match status" value="1"/>
</dbReference>
<feature type="domain" description="4Fe-4S His(Cys)3-ligated-type" evidence="16">
    <location>
        <begin position="78"/>
        <end position="117"/>
    </location>
</feature>
<keyword evidence="4" id="KW-0004">4Fe-4S</keyword>
<gene>
    <name evidence="17" type="ORF">HMPREF3195_00385</name>
    <name evidence="18" type="ORF">NCTC11460_00595</name>
</gene>
<dbReference type="InterPro" id="IPR019574">
    <property type="entry name" value="NADH_UbQ_OxRdtase_Gsu_4Fe4S-bd"/>
</dbReference>
<dbReference type="NCBIfam" id="NF040763">
    <property type="entry name" value="FeFe_hydrog_A6"/>
    <property type="match status" value="1"/>
</dbReference>
<evidence type="ECO:0000256" key="5">
    <source>
        <dbReference type="ARBA" id="ARBA00022714"/>
    </source>
</evidence>
<dbReference type="InterPro" id="IPR004108">
    <property type="entry name" value="Fe_hydrogenase_lsu_C"/>
</dbReference>
<dbReference type="Gene3D" id="3.40.950.10">
    <property type="entry name" value="Fe-only Hydrogenase (Larger Subunit), Chain L, domain 3"/>
    <property type="match status" value="1"/>
</dbReference>
<dbReference type="FunFam" id="3.10.20.740:FF:000004">
    <property type="entry name" value="NADH-quinone oxidoreductase"/>
    <property type="match status" value="1"/>
</dbReference>
<keyword evidence="11" id="KW-0520">NAD</keyword>
<dbReference type="Gene3D" id="3.10.20.740">
    <property type="match status" value="1"/>
</dbReference>
<dbReference type="Pfam" id="PF02256">
    <property type="entry name" value="Fe_hyd_SSU"/>
    <property type="match status" value="1"/>
</dbReference>
<feature type="domain" description="4Fe-4S ferredoxin-type" evidence="15">
    <location>
        <begin position="179"/>
        <end position="208"/>
    </location>
</feature>
<evidence type="ECO:0000256" key="1">
    <source>
        <dbReference type="ARBA" id="ARBA00001966"/>
    </source>
</evidence>
<dbReference type="SMART" id="SM00929">
    <property type="entry name" value="NADH-G_4Fe-4S_3"/>
    <property type="match status" value="1"/>
</dbReference>
<comment type="subcellular location">
    <subcellularLocation>
        <location evidence="2">Membrane</location>
    </subcellularLocation>
</comment>
<dbReference type="InterPro" id="IPR036991">
    <property type="entry name" value="Fe_hydrogenase_ssu_sf"/>
</dbReference>
<proteinExistence type="inferred from homology"/>
<dbReference type="SUPFAM" id="SSF54292">
    <property type="entry name" value="2Fe-2S ferredoxin-like"/>
    <property type="match status" value="1"/>
</dbReference>
<keyword evidence="8" id="KW-1278">Translocase</keyword>
<dbReference type="Pfam" id="PF02906">
    <property type="entry name" value="Fe_hyd_lg_C"/>
    <property type="match status" value="1"/>
</dbReference>
<evidence type="ECO:0000256" key="4">
    <source>
        <dbReference type="ARBA" id="ARBA00022485"/>
    </source>
</evidence>
<comment type="similarity">
    <text evidence="3">Belongs to the complex I 75 kDa subunit family.</text>
</comment>
<dbReference type="STRING" id="1261.HMPREF3195_00385"/>
<dbReference type="EMBL" id="LSQZ01000014">
    <property type="protein sequence ID" value="KXI14054.1"/>
    <property type="molecule type" value="Genomic_DNA"/>
</dbReference>
<dbReference type="InterPro" id="IPR017896">
    <property type="entry name" value="4Fe4S_Fe-S-bd"/>
</dbReference>
<evidence type="ECO:0000256" key="9">
    <source>
        <dbReference type="ARBA" id="ARBA00023004"/>
    </source>
</evidence>
<evidence type="ECO:0000313" key="18">
    <source>
        <dbReference type="EMBL" id="SUB60686.1"/>
    </source>
</evidence>
<protein>
    <submittedName>
        <fullName evidence="18">Iron hydrogenase 1</fullName>
        <ecNumber evidence="18">1.12.7.2</ecNumber>
    </submittedName>
    <submittedName>
        <fullName evidence="17">Putative ferredoxin hydrogenase HydA1</fullName>
    </submittedName>
</protein>
<dbReference type="Gene3D" id="3.30.70.20">
    <property type="match status" value="1"/>
</dbReference>
<dbReference type="InterPro" id="IPR036010">
    <property type="entry name" value="2Fe-2S_ferredoxin-like_sf"/>
</dbReference>
<reference evidence="18 20" key="2">
    <citation type="submission" date="2018-06" db="EMBL/GenBank/DDBJ databases">
        <authorList>
            <consortium name="Pathogen Informatics"/>
            <person name="Doyle S."/>
        </authorList>
    </citation>
    <scope>NUCLEOTIDE SEQUENCE [LARGE SCALE GENOMIC DNA]</scope>
    <source>
        <strain evidence="18 20">NCTC11460</strain>
    </source>
</reference>
<evidence type="ECO:0000313" key="19">
    <source>
        <dbReference type="Proteomes" id="UP000070326"/>
    </source>
</evidence>
<dbReference type="PROSITE" id="PS00198">
    <property type="entry name" value="4FE4S_FER_1"/>
    <property type="match status" value="1"/>
</dbReference>
<dbReference type="EMBL" id="UGTB01000004">
    <property type="protein sequence ID" value="SUB60686.1"/>
    <property type="molecule type" value="Genomic_DNA"/>
</dbReference>
<keyword evidence="10" id="KW-0411">Iron-sulfur</keyword>
<evidence type="ECO:0000256" key="2">
    <source>
        <dbReference type="ARBA" id="ARBA00004370"/>
    </source>
</evidence>
<dbReference type="PANTHER" id="PTHR11615">
    <property type="entry name" value="NITRATE, FORMATE, IRON DEHYDROGENASE"/>
    <property type="match status" value="1"/>
</dbReference>
<evidence type="ECO:0000313" key="20">
    <source>
        <dbReference type="Proteomes" id="UP000255101"/>
    </source>
</evidence>
<evidence type="ECO:0000313" key="17">
    <source>
        <dbReference type="EMBL" id="KXI14054.1"/>
    </source>
</evidence>
<keyword evidence="12" id="KW-0472">Membrane</keyword>
<feature type="domain" description="4Fe-4S ferredoxin-type" evidence="15">
    <location>
        <begin position="136"/>
        <end position="166"/>
    </location>
</feature>
<dbReference type="GO" id="GO:0005506">
    <property type="term" value="F:iron ion binding"/>
    <property type="evidence" value="ECO:0007669"/>
    <property type="project" value="InterPro"/>
</dbReference>
<keyword evidence="9" id="KW-0408">Iron</keyword>
<dbReference type="AlphaFoldDB" id="A0A135YXB5"/>
<evidence type="ECO:0000256" key="11">
    <source>
        <dbReference type="ARBA" id="ARBA00023027"/>
    </source>
</evidence>
<dbReference type="PATRIC" id="fig|1261.3.peg.400"/>
<dbReference type="SMART" id="SM00902">
    <property type="entry name" value="Fe_hyd_SSU"/>
    <property type="match status" value="1"/>
</dbReference>
<evidence type="ECO:0000256" key="10">
    <source>
        <dbReference type="ARBA" id="ARBA00023014"/>
    </source>
</evidence>
<dbReference type="SUPFAM" id="SSF53920">
    <property type="entry name" value="Fe-only hydrogenase"/>
    <property type="match status" value="1"/>
</dbReference>
<dbReference type="eggNOG" id="COG4624">
    <property type="taxonomic scope" value="Bacteria"/>
</dbReference>
<dbReference type="RefSeq" id="WP_002846126.1">
    <property type="nucleotide sequence ID" value="NZ_FOVA01000016.1"/>
</dbReference>
<dbReference type="PROSITE" id="PS51839">
    <property type="entry name" value="4FE4S_HC3"/>
    <property type="match status" value="1"/>
</dbReference>
<dbReference type="Gene3D" id="3.40.50.1780">
    <property type="match status" value="1"/>
</dbReference>